<proteinExistence type="predicted"/>
<protein>
    <submittedName>
        <fullName evidence="3">ORF2</fullName>
    </submittedName>
</protein>
<organism evidence="3">
    <name type="scientific">Torque teno Leptonychotes weddellii virus-1</name>
    <dbReference type="NCBI Taxonomy" id="2012676"/>
    <lineage>
        <taxon>Viruses</taxon>
        <taxon>Monodnaviria</taxon>
        <taxon>Shotokuvirae</taxon>
        <taxon>Commensaviricota</taxon>
        <taxon>Cardeaviricetes</taxon>
        <taxon>Sanitavirales</taxon>
        <taxon>Anelloviridae</taxon>
        <taxon>Lambdatorquevirus</taxon>
        <taxon>Lambdatorquevirus phoci5</taxon>
    </lineage>
</organism>
<feature type="region of interest" description="Disordered" evidence="1">
    <location>
        <begin position="77"/>
        <end position="99"/>
    </location>
</feature>
<dbReference type="Pfam" id="PF02957">
    <property type="entry name" value="TT_ORF2-like"/>
    <property type="match status" value="1"/>
</dbReference>
<accession>A0A1Z2RV67</accession>
<feature type="domain" description="Hepatitis TT virus Orf2/Gyrovirus Vp2 N-terminal" evidence="2">
    <location>
        <begin position="21"/>
        <end position="72"/>
    </location>
</feature>
<evidence type="ECO:0000256" key="1">
    <source>
        <dbReference type="SAM" id="MobiDB-lite"/>
    </source>
</evidence>
<name>A0A1Z2RV67_9VIRU</name>
<feature type="compositionally biased region" description="Acidic residues" evidence="1">
    <location>
        <begin position="77"/>
        <end position="93"/>
    </location>
</feature>
<evidence type="ECO:0000313" key="3">
    <source>
        <dbReference type="EMBL" id="ASA48486.1"/>
    </source>
</evidence>
<reference evidence="3" key="1">
    <citation type="journal article" date="2017" name="Virus Evol.">
        <title>Diverse and highly recombinant anelloviruses associated with Weddell seals in Antarctica.</title>
        <authorList>
            <person name="Fahsbender E."/>
            <person name="Burns J.M."/>
            <person name="Kim S."/>
            <person name="Kraberger S."/>
            <person name="Frankfurter G."/>
            <person name="Eilers A."/>
            <person name="Shero M."/>
            <person name="Beltran R."/>
            <person name="Kirkham A."/>
            <person name="McCorkell R."/>
            <person name="Berngartt R."/>
            <person name="Male M.F."/>
            <person name="Ballard G."/>
            <person name="Ainley D.G."/>
            <person name="Breitbart M."/>
            <person name="Varsani A."/>
        </authorList>
    </citation>
    <scope>NUCLEOTIDE SEQUENCE</scope>
    <source>
        <strain evidence="3">TTLwV-1_gt23_skp1</strain>
    </source>
</reference>
<evidence type="ECO:0000259" key="2">
    <source>
        <dbReference type="Pfam" id="PF02957"/>
    </source>
</evidence>
<sequence>MALCAATSTHGYPDLHHPLQYRKAEALWKRECVASHARFCCCGNFLAHFRWPSTGGSVSGDLGGQDGGEKGAIFTGEEEVIPDTMGEEEDGIPDSELLQ</sequence>
<dbReference type="EMBL" id="KY246478">
    <property type="protein sequence ID" value="ASA48486.1"/>
    <property type="molecule type" value="Genomic_DNA"/>
</dbReference>
<dbReference type="InterPro" id="IPR004118">
    <property type="entry name" value="HEV_TT_vir_Orf2/Gyrovir_Vp2_N"/>
</dbReference>